<protein>
    <submittedName>
        <fullName evidence="1">PaREP1 family protein</fullName>
    </submittedName>
</protein>
<name>F4B578_ACIHW</name>
<evidence type="ECO:0000313" key="1">
    <source>
        <dbReference type="EMBL" id="AEE93172.1"/>
    </source>
</evidence>
<organism evidence="1 2">
    <name type="scientific">Acidianus hospitalis (strain W1)</name>
    <dbReference type="NCBI Taxonomy" id="933801"/>
    <lineage>
        <taxon>Archaea</taxon>
        <taxon>Thermoproteota</taxon>
        <taxon>Thermoprotei</taxon>
        <taxon>Sulfolobales</taxon>
        <taxon>Sulfolobaceae</taxon>
        <taxon>Acidianus</taxon>
    </lineage>
</organism>
<gene>
    <name evidence="1" type="ordered locus">Ahos_0281</name>
</gene>
<accession>F4B578</accession>
<dbReference type="HOGENOM" id="CLU_115256_2_0_2"/>
<dbReference type="Gene3D" id="1.20.120.330">
    <property type="entry name" value="Nucleotidyltransferases domain 2"/>
    <property type="match status" value="1"/>
</dbReference>
<dbReference type="STRING" id="933801.Ahos_0281"/>
<dbReference type="KEGG" id="aho:Ahos_0281"/>
<evidence type="ECO:0000313" key="2">
    <source>
        <dbReference type="Proteomes" id="UP000008458"/>
    </source>
</evidence>
<dbReference type="InterPro" id="IPR010268">
    <property type="entry name" value="PaREP1"/>
</dbReference>
<sequence length="127" mass="14559">MMQILKTSADVYLEEADELLDRGDTLQASEKYYKAAEEAIKILSGILLEDDIISEVRNKDWNTEIINKAVFKLSSILGKWIIESWGSAIALITVNLDAQQIKKYREGIVRLVQVADERFNRKIIERS</sequence>
<keyword evidence="2" id="KW-1185">Reference proteome</keyword>
<dbReference type="EMBL" id="CP002535">
    <property type="protein sequence ID" value="AEE93172.1"/>
    <property type="molecule type" value="Genomic_DNA"/>
</dbReference>
<dbReference type="Proteomes" id="UP000008458">
    <property type="component" value="Chromosome"/>
</dbReference>
<reference evidence="1 2" key="1">
    <citation type="journal article" date="2011" name="Extremophiles">
        <title>Genomic analysis of Acidianus hospitalis W1 a host for studying crenarchaeal virus and plasmid life cycles.</title>
        <authorList>
            <person name="You X.Y."/>
            <person name="Liu C."/>
            <person name="Wang S.Y."/>
            <person name="Jiang C.Y."/>
            <person name="Shah S.A."/>
            <person name="Prangishvili D."/>
            <person name="She Q."/>
            <person name="Liu S.J."/>
            <person name="Garrett R.A."/>
        </authorList>
    </citation>
    <scope>NUCLEOTIDE SEQUENCE [LARGE SCALE GENOMIC DNA]</scope>
    <source>
        <strain evidence="1 2">W1</strain>
    </source>
</reference>
<proteinExistence type="predicted"/>
<dbReference type="PANTHER" id="PTHR34237:SF4">
    <property type="entry name" value="PAREP1 FAMILY PROTEIN"/>
    <property type="match status" value="1"/>
</dbReference>
<reference key="2">
    <citation type="journal article" date="2011" name="Extremophiles">
        <title>Genomic analyses of Acidianus hospitalis W1 a host for studying crenarchaeal virus and plasmid life cycles.</title>
        <authorList>
            <person name="You X.Y."/>
            <person name="Liu C."/>
            <person name="Wang S.Y."/>
            <person name="Jiang C.Y."/>
            <person name="Shah S.A."/>
            <person name="Prangishvili D."/>
            <person name="Liu S.J."/>
            <person name="Garrett R.A."/>
        </authorList>
    </citation>
    <scope>NUCLEOTIDE SEQUENCE</scope>
    <source>
        <strain>W1</strain>
    </source>
</reference>
<dbReference type="eggNOG" id="arCOG03721">
    <property type="taxonomic scope" value="Archaea"/>
</dbReference>
<dbReference type="PANTHER" id="PTHR34237">
    <property type="entry name" value="PAREP8-RELATED"/>
    <property type="match status" value="1"/>
</dbReference>
<dbReference type="AlphaFoldDB" id="F4B578"/>
<dbReference type="Pfam" id="PF05942">
    <property type="entry name" value="PaREP1"/>
    <property type="match status" value="1"/>
</dbReference>